<keyword evidence="2" id="KW-0812">Transmembrane</keyword>
<dbReference type="AlphaFoldDB" id="C5C031"/>
<feature type="region of interest" description="Disordered" evidence="1">
    <location>
        <begin position="454"/>
        <end position="474"/>
    </location>
</feature>
<keyword evidence="2" id="KW-1133">Transmembrane helix</keyword>
<sequence length="474" mass="46790">MTGARGIRARSSRLRSPAAWATLRSGALGVGSQGLTMLAALLPALVGQVDVLVGLVPLIAVAALVVPFVTLAVPMRMPVATPDAAEAMRRAAIRVALATGLVGLALAGVAAAGGAAWAGAVAGVSVLVLGQSAYVVAQASFTTAGDYARLMRLRVGYASAVLVATVGCAALHVGPAVFAVGNGVAYALAALLLGAGRGGPFRGFSRSGTDPSAVRVLAEARAGAPLAAAMSLSASASLLGALAVPAMGAFAPTWAVVTRVANGFETLGGHVVGPAVEVAFARARRRGDVPGMRRVALATAAAAAALAAVFVGLTLAVLAVVDTSAGRGAASLSLALLFYGALVVLAPLSRLWGMVGSARGRLAWDAGRAATAALVVLTLTGPALVAGLAVVAVGSLAVYLAGLSRAVGSHGKRSPEVVDAVHPGVGTIHPASPCAARKEPGRVSTAGHVWNWRSPHGGAALGVPQRSPGRERSS</sequence>
<dbReference type="STRING" id="471853.Bcav_0956"/>
<reference evidence="3 4" key="1">
    <citation type="journal article" date="2009" name="Stand. Genomic Sci.">
        <title>Complete genome sequence of Beutenbergia cavernae type strain (HKI 0122).</title>
        <authorList>
            <person name="Land M."/>
            <person name="Pukall R."/>
            <person name="Abt B."/>
            <person name="Goker M."/>
            <person name="Rohde M."/>
            <person name="Glavina Del Rio T."/>
            <person name="Tice H."/>
            <person name="Copeland A."/>
            <person name="Cheng J.F."/>
            <person name="Lucas S."/>
            <person name="Chen F."/>
            <person name="Nolan M."/>
            <person name="Bruce D."/>
            <person name="Goodwin L."/>
            <person name="Pitluck S."/>
            <person name="Ivanova N."/>
            <person name="Mavromatis K."/>
            <person name="Ovchinnikova G."/>
            <person name="Pati A."/>
            <person name="Chen A."/>
            <person name="Palaniappan K."/>
            <person name="Hauser L."/>
            <person name="Chang Y.J."/>
            <person name="Jefferies C.C."/>
            <person name="Saunders E."/>
            <person name="Brettin T."/>
            <person name="Detter J.C."/>
            <person name="Han C."/>
            <person name="Chain P."/>
            <person name="Bristow J."/>
            <person name="Eisen J.A."/>
            <person name="Markowitz V."/>
            <person name="Hugenholtz P."/>
            <person name="Kyrpides N.C."/>
            <person name="Klenk H.P."/>
            <person name="Lapidus A."/>
        </authorList>
    </citation>
    <scope>NUCLEOTIDE SEQUENCE [LARGE SCALE GENOMIC DNA]</scope>
    <source>
        <strain evidence="4">ATCC BAA-8 / DSM 12333 / NBRC 16432</strain>
    </source>
</reference>
<feature type="transmembrane region" description="Helical" evidence="2">
    <location>
        <begin position="21"/>
        <end position="45"/>
    </location>
</feature>
<feature type="transmembrane region" description="Helical" evidence="2">
    <location>
        <begin position="372"/>
        <end position="403"/>
    </location>
</feature>
<keyword evidence="2" id="KW-0472">Membrane</keyword>
<feature type="transmembrane region" description="Helical" evidence="2">
    <location>
        <begin position="295"/>
        <end position="320"/>
    </location>
</feature>
<evidence type="ECO:0000256" key="2">
    <source>
        <dbReference type="SAM" id="Phobius"/>
    </source>
</evidence>
<proteinExistence type="predicted"/>
<evidence type="ECO:0000313" key="4">
    <source>
        <dbReference type="Proteomes" id="UP000007962"/>
    </source>
</evidence>
<organism evidence="3 4">
    <name type="scientific">Beutenbergia cavernae (strain ATCC BAA-8 / DSM 12333 / CCUG 43141 / JCM 11478 / NBRC 16432 / NCIMB 13614 / HKI 0122)</name>
    <dbReference type="NCBI Taxonomy" id="471853"/>
    <lineage>
        <taxon>Bacteria</taxon>
        <taxon>Bacillati</taxon>
        <taxon>Actinomycetota</taxon>
        <taxon>Actinomycetes</taxon>
        <taxon>Micrococcales</taxon>
        <taxon>Beutenbergiaceae</taxon>
        <taxon>Beutenbergia</taxon>
    </lineage>
</organism>
<feature type="transmembrane region" description="Helical" evidence="2">
    <location>
        <begin position="117"/>
        <end position="137"/>
    </location>
</feature>
<accession>C5C031</accession>
<gene>
    <name evidence="3" type="ordered locus">Bcav_0956</name>
</gene>
<feature type="transmembrane region" description="Helical" evidence="2">
    <location>
        <begin position="184"/>
        <end position="201"/>
    </location>
</feature>
<dbReference type="Proteomes" id="UP000007962">
    <property type="component" value="Chromosome"/>
</dbReference>
<feature type="transmembrane region" description="Helical" evidence="2">
    <location>
        <begin position="332"/>
        <end position="352"/>
    </location>
</feature>
<name>C5C031_BEUC1</name>
<keyword evidence="4" id="KW-1185">Reference proteome</keyword>
<protein>
    <recommendedName>
        <fullName evidence="5">Polysaccharide biosynthesis protein</fullName>
    </recommendedName>
</protein>
<dbReference type="EMBL" id="CP001618">
    <property type="protein sequence ID" value="ACQ79217.1"/>
    <property type="molecule type" value="Genomic_DNA"/>
</dbReference>
<feature type="transmembrane region" description="Helical" evidence="2">
    <location>
        <begin position="91"/>
        <end position="111"/>
    </location>
</feature>
<feature type="transmembrane region" description="Helical" evidence="2">
    <location>
        <begin position="157"/>
        <end position="178"/>
    </location>
</feature>
<feature type="transmembrane region" description="Helical" evidence="2">
    <location>
        <begin position="51"/>
        <end position="71"/>
    </location>
</feature>
<evidence type="ECO:0000313" key="3">
    <source>
        <dbReference type="EMBL" id="ACQ79217.1"/>
    </source>
</evidence>
<feature type="transmembrane region" description="Helical" evidence="2">
    <location>
        <begin position="222"/>
        <end position="244"/>
    </location>
</feature>
<dbReference type="KEGG" id="bcv:Bcav_0956"/>
<dbReference type="HOGENOM" id="CLU_575782_0_0_11"/>
<evidence type="ECO:0000256" key="1">
    <source>
        <dbReference type="SAM" id="MobiDB-lite"/>
    </source>
</evidence>
<dbReference type="RefSeq" id="WP_012725997.1">
    <property type="nucleotide sequence ID" value="NC_012669.1"/>
</dbReference>
<evidence type="ECO:0008006" key="5">
    <source>
        <dbReference type="Google" id="ProtNLM"/>
    </source>
</evidence>